<dbReference type="EMBL" id="CP132968">
    <property type="protein sequence ID" value="WMD15858.1"/>
    <property type="molecule type" value="Genomic_DNA"/>
</dbReference>
<dbReference type="Proteomes" id="UP001243496">
    <property type="component" value="Chromosome"/>
</dbReference>
<accession>A0AAQ3PUS6</accession>
<name>A0AAQ3PUS6_ANAHA</name>
<proteinExistence type="predicted"/>
<sequence length="365" mass="37475">MSKDDNKNEGKNLGIGSEIAREGYEASVVHRMTGRAGASTIKGAPGNSLEIMANDKRNMKNLLKPDTVTKLTKSSTATQVDAVTTKSGKVIERIQYKDTVSPSGVRKTVNQVKSGKYQQAQLWGTKEAAKQYNDMAKAEGISKKMHSTGISHNSTQRVGDKFTKQPIKAASLGDAVKNSTAIAVGITAATEVVKSVANGDSVGECTANVVSKGAESAVTASAAAVAGEVAGSIAAVISAPAVVPAAIGIGAATVAAKVVGEVTDGAFDEIGENIGLAVDNIGYTVEDAVDNIGDTVEDVTDNVRYAVENVTDNITDVAESIGDTIGDIAVDVGDTISDVVDDIGDGISSAAESVTEFLSDIFSIF</sequence>
<reference evidence="1" key="1">
    <citation type="submission" date="2023-08" db="EMBL/GenBank/DDBJ databases">
        <title>Complete Genome Sequences of butyrate producing Anaerostipes hadrus strains BA1 and GIF7 isolated from the terminal ileum of a healthy lean male.</title>
        <authorList>
            <person name="Low A."/>
            <person name="Sheludchenko M."/>
            <person name="Cheng H.E."/>
            <person name="Koh X.Q."/>
            <person name="Lee J."/>
        </authorList>
    </citation>
    <scope>NUCLEOTIDE SEQUENCE</scope>
    <source>
        <strain evidence="1">BA1</strain>
    </source>
</reference>
<evidence type="ECO:0000313" key="1">
    <source>
        <dbReference type="EMBL" id="WMD15858.1"/>
    </source>
</evidence>
<dbReference type="RefSeq" id="WP_306856338.1">
    <property type="nucleotide sequence ID" value="NZ_CP132968.1"/>
</dbReference>
<evidence type="ECO:0000313" key="2">
    <source>
        <dbReference type="Proteomes" id="UP001243496"/>
    </source>
</evidence>
<gene>
    <name evidence="1" type="ORF">RBI15_10780</name>
</gene>
<dbReference type="Gene3D" id="1.20.120.20">
    <property type="entry name" value="Apolipoprotein"/>
    <property type="match status" value="1"/>
</dbReference>
<organism evidence="1 2">
    <name type="scientific">Anaerostipes hadrus</name>
    <dbReference type="NCBI Taxonomy" id="649756"/>
    <lineage>
        <taxon>Bacteria</taxon>
        <taxon>Bacillati</taxon>
        <taxon>Bacillota</taxon>
        <taxon>Clostridia</taxon>
        <taxon>Lachnospirales</taxon>
        <taxon>Lachnospiraceae</taxon>
        <taxon>Anaerostipes</taxon>
    </lineage>
</organism>
<dbReference type="GeneID" id="92741880"/>
<dbReference type="AlphaFoldDB" id="A0AAQ3PUS6"/>
<protein>
    <submittedName>
        <fullName evidence="1">Uncharacterized protein</fullName>
    </submittedName>
</protein>